<dbReference type="InterPro" id="IPR009003">
    <property type="entry name" value="Peptidase_S1_PA"/>
</dbReference>
<evidence type="ECO:0000256" key="1">
    <source>
        <dbReference type="ARBA" id="ARBA00023157"/>
    </source>
</evidence>
<feature type="region of interest" description="Disordered" evidence="3">
    <location>
        <begin position="1"/>
        <end position="30"/>
    </location>
</feature>
<feature type="domain" description="Peptidase S1" evidence="5">
    <location>
        <begin position="55"/>
        <end position="257"/>
    </location>
</feature>
<dbReference type="InterPro" id="IPR043504">
    <property type="entry name" value="Peptidase_S1_PA_chymotrypsin"/>
</dbReference>
<dbReference type="CDD" id="cd00037">
    <property type="entry name" value="CLECT"/>
    <property type="match status" value="1"/>
</dbReference>
<dbReference type="InterPro" id="IPR016186">
    <property type="entry name" value="C-type_lectin-like/link_sf"/>
</dbReference>
<keyword evidence="7" id="KW-1185">Reference proteome</keyword>
<gene>
    <name evidence="6" type="ORF">TCAL_12642</name>
</gene>
<accession>A0A553PGG6</accession>
<dbReference type="AlphaFoldDB" id="A0A553PGG6"/>
<dbReference type="Gene3D" id="3.10.100.10">
    <property type="entry name" value="Mannose-Binding Protein A, subunit A"/>
    <property type="match status" value="1"/>
</dbReference>
<feature type="non-terminal residue" evidence="6">
    <location>
        <position position="1"/>
    </location>
</feature>
<evidence type="ECO:0000256" key="3">
    <source>
        <dbReference type="SAM" id="MobiDB-lite"/>
    </source>
</evidence>
<dbReference type="InterPro" id="IPR001304">
    <property type="entry name" value="C-type_lectin-like"/>
</dbReference>
<dbReference type="OMA" id="GQNEWIP"/>
<feature type="domain" description="Peptidase S1" evidence="5">
    <location>
        <begin position="363"/>
        <end position="641"/>
    </location>
</feature>
<dbReference type="PROSITE" id="PS50240">
    <property type="entry name" value="TRYPSIN_DOM"/>
    <property type="match status" value="2"/>
</dbReference>
<dbReference type="GO" id="GO:0006508">
    <property type="term" value="P:proteolysis"/>
    <property type="evidence" value="ECO:0007669"/>
    <property type="project" value="InterPro"/>
</dbReference>
<feature type="non-terminal residue" evidence="6">
    <location>
        <position position="642"/>
    </location>
</feature>
<evidence type="ECO:0000259" key="4">
    <source>
        <dbReference type="PROSITE" id="PS50041"/>
    </source>
</evidence>
<dbReference type="SUPFAM" id="SSF56436">
    <property type="entry name" value="C-type lectin-like"/>
    <property type="match status" value="1"/>
</dbReference>
<dbReference type="Pfam" id="PF00059">
    <property type="entry name" value="Lectin_C"/>
    <property type="match status" value="1"/>
</dbReference>
<comment type="similarity">
    <text evidence="2">Belongs to the peptidase S1 family. CLIP subfamily.</text>
</comment>
<dbReference type="PROSITE" id="PS00135">
    <property type="entry name" value="TRYPSIN_SER"/>
    <property type="match status" value="1"/>
</dbReference>
<evidence type="ECO:0000256" key="2">
    <source>
        <dbReference type="ARBA" id="ARBA00024195"/>
    </source>
</evidence>
<comment type="caution">
    <text evidence="6">The sequence shown here is derived from an EMBL/GenBank/DDBJ whole genome shotgun (WGS) entry which is preliminary data.</text>
</comment>
<dbReference type="CDD" id="cd00190">
    <property type="entry name" value="Tryp_SPc"/>
    <property type="match status" value="1"/>
</dbReference>
<dbReference type="GO" id="GO:0004252">
    <property type="term" value="F:serine-type endopeptidase activity"/>
    <property type="evidence" value="ECO:0007669"/>
    <property type="project" value="InterPro"/>
</dbReference>
<dbReference type="InterPro" id="IPR033116">
    <property type="entry name" value="TRYPSIN_SER"/>
</dbReference>
<dbReference type="FunFam" id="2.40.10.10:FF:000002">
    <property type="entry name" value="Transmembrane protease serine"/>
    <property type="match status" value="1"/>
</dbReference>
<organism evidence="6 7">
    <name type="scientific">Tigriopus californicus</name>
    <name type="common">Marine copepod</name>
    <dbReference type="NCBI Taxonomy" id="6832"/>
    <lineage>
        <taxon>Eukaryota</taxon>
        <taxon>Metazoa</taxon>
        <taxon>Ecdysozoa</taxon>
        <taxon>Arthropoda</taxon>
        <taxon>Crustacea</taxon>
        <taxon>Multicrustacea</taxon>
        <taxon>Hexanauplia</taxon>
        <taxon>Copepoda</taxon>
        <taxon>Harpacticoida</taxon>
        <taxon>Harpacticidae</taxon>
        <taxon>Tigriopus</taxon>
    </lineage>
</organism>
<evidence type="ECO:0000313" key="7">
    <source>
        <dbReference type="Proteomes" id="UP000318571"/>
    </source>
</evidence>
<dbReference type="STRING" id="6832.A0A553PGG6"/>
<dbReference type="InterPro" id="IPR001254">
    <property type="entry name" value="Trypsin_dom"/>
</dbReference>
<evidence type="ECO:0000313" key="6">
    <source>
        <dbReference type="EMBL" id="TRY76778.1"/>
    </source>
</evidence>
<dbReference type="EMBL" id="VCGU01000004">
    <property type="protein sequence ID" value="TRY76778.1"/>
    <property type="molecule type" value="Genomic_DNA"/>
</dbReference>
<reference evidence="6 7" key="1">
    <citation type="journal article" date="2018" name="Nat. Ecol. Evol.">
        <title>Genomic signatures of mitonuclear coevolution across populations of Tigriopus californicus.</title>
        <authorList>
            <person name="Barreto F.S."/>
            <person name="Watson E.T."/>
            <person name="Lima T.G."/>
            <person name="Willett C.S."/>
            <person name="Edmands S."/>
            <person name="Li W."/>
            <person name="Burton R.S."/>
        </authorList>
    </citation>
    <scope>NUCLEOTIDE SEQUENCE [LARGE SCALE GENOMIC DNA]</scope>
    <source>
        <strain evidence="6 7">San Diego</strain>
    </source>
</reference>
<name>A0A553PGG6_TIGCA</name>
<dbReference type="PANTHER" id="PTHR24253:SF88">
    <property type="entry name" value="NOTOPLEURAL, ISOFORM A"/>
    <property type="match status" value="1"/>
</dbReference>
<evidence type="ECO:0000259" key="5">
    <source>
        <dbReference type="PROSITE" id="PS50240"/>
    </source>
</evidence>
<evidence type="ECO:0008006" key="8">
    <source>
        <dbReference type="Google" id="ProtNLM"/>
    </source>
</evidence>
<dbReference type="SUPFAM" id="SSF50494">
    <property type="entry name" value="Trypsin-like serine proteases"/>
    <property type="match status" value="2"/>
</dbReference>
<feature type="domain" description="C-type lectin" evidence="4">
    <location>
        <begin position="364"/>
        <end position="448"/>
    </location>
</feature>
<feature type="compositionally biased region" description="Polar residues" evidence="3">
    <location>
        <begin position="7"/>
        <end position="30"/>
    </location>
</feature>
<dbReference type="PROSITE" id="PS50041">
    <property type="entry name" value="C_TYPE_LECTIN_2"/>
    <property type="match status" value="1"/>
</dbReference>
<dbReference type="SMART" id="SM00020">
    <property type="entry name" value="Tryp_SPc"/>
    <property type="match status" value="1"/>
</dbReference>
<sequence>AVFPSGHKSTPILSLHSATNSSSNFPSQRSCGQVDNGVEQSLTNVTRNTTFDPKLFGVDPSLFPWLVQVHVGENNEECAGVFVSSKTVITSAHCVFGHPKSDIELITNDHRSISVQTIVIHPDFEAESPSHEHDIALLQVQDFDEGLKICLPEVGDDPVARCQVLAWSDGELLAHKTQFEPSLSCMETPQLRGYITSSEDLVCSSQPCLKEVQGPVFCLDQGSYQLVALPTSSESWCSVGAMTRVARYGPWIKNSLSFLAESFPQLDRRENASALDDDEDDDVESSDPCMRNPCGTSSACWSSGGNYRCTCPDDLPNGNPYYSCHECLYDEHCLVFGPTSNCVNKTCSDPITVIPTVPNDYVKVGSKSYYISPESLPWPQAQYECLNRLGHLAEIASHDDLDNLVEVLKKSNSSGRYWVGASDFEQEGQFRWFHNGTEVSSRNWIQGEVPDKDKDQRIGEYNVLDSNEAHEHVNRRITRVITHVNFDKFSYEYDIALLRLVNRVEFQPNIIPICLPSPDQELVGRTGTVTGWGRRSEYGNISPVLREVHLPIISNSKCMTLYRKSGQNEWIPRIFVCAGTSNGGADSCEGDSGGPMVIKGQNGRYELAGVISWGIGCGDRNRPGVYTRISEFKNWIVRNANY</sequence>
<dbReference type="InterPro" id="IPR016187">
    <property type="entry name" value="CTDL_fold"/>
</dbReference>
<protein>
    <recommendedName>
        <fullName evidence="8">Peptidase S1 domain-containing protein</fullName>
    </recommendedName>
</protein>
<dbReference type="Pfam" id="PF00089">
    <property type="entry name" value="Trypsin"/>
    <property type="match status" value="2"/>
</dbReference>
<dbReference type="Gene3D" id="2.40.10.10">
    <property type="entry name" value="Trypsin-like serine proteases"/>
    <property type="match status" value="3"/>
</dbReference>
<dbReference type="PANTHER" id="PTHR24253">
    <property type="entry name" value="TRANSMEMBRANE PROTEASE SERINE"/>
    <property type="match status" value="1"/>
</dbReference>
<keyword evidence="1" id="KW-1015">Disulfide bond</keyword>
<proteinExistence type="inferred from homology"/>
<dbReference type="Proteomes" id="UP000318571">
    <property type="component" value="Chromosome 5"/>
</dbReference>